<dbReference type="Pfam" id="PF01391">
    <property type="entry name" value="Collagen"/>
    <property type="match status" value="2"/>
</dbReference>
<reference evidence="3" key="1">
    <citation type="submission" date="2019-02" db="EMBL/GenBank/DDBJ databases">
        <authorList>
            <person name="Gruber-Vodicka R. H."/>
            <person name="Seah K. B. B."/>
        </authorList>
    </citation>
    <scope>NUCLEOTIDE SEQUENCE</scope>
    <source>
        <strain evidence="3">BECK_BZ106</strain>
    </source>
</reference>
<dbReference type="InterPro" id="IPR013320">
    <property type="entry name" value="ConA-like_dom_sf"/>
</dbReference>
<dbReference type="AlphaFoldDB" id="A0A450SSJ7"/>
<keyword evidence="3" id="KW-0176">Collagen</keyword>
<dbReference type="Gene3D" id="2.60.120.200">
    <property type="match status" value="1"/>
</dbReference>
<dbReference type="CDD" id="cd06263">
    <property type="entry name" value="MAM"/>
    <property type="match status" value="1"/>
</dbReference>
<feature type="compositionally biased region" description="Basic and acidic residues" evidence="1">
    <location>
        <begin position="436"/>
        <end position="445"/>
    </location>
</feature>
<dbReference type="SUPFAM" id="SSF49899">
    <property type="entry name" value="Concanavalin A-like lectins/glucanases"/>
    <property type="match status" value="1"/>
</dbReference>
<dbReference type="GO" id="GO:0005615">
    <property type="term" value="C:extracellular space"/>
    <property type="evidence" value="ECO:0007669"/>
    <property type="project" value="TreeGrafter"/>
</dbReference>
<sequence length="762" mass="80131">MKTLHRSPTTLIIILLLLIAVPTAARDYIAGFEAGLNGWTASKGTSLFNWTRHSGSTHSGHTGPASAQEGDHYLYLEASRNTPAKTAYLEFAGFAGTPQSISFHYHMFGVHMGTLALETFDGNAWAEIWRISGPQHIDHYAPWTARKIDLTGRTIHKIRFTGTTGDYQLPSQYRGDMAIDHVVFTTDAIEPSDDARWNQTKSGYGIYRLDSNVGIGTAEPDADLAILGNLSNPLSGHVGIPKGSTDVTGVGTKFTQELAVGDSLLIGEEVFAVREIRGDTELFLDAPHTEGALNATAYTDSHLLHVRTGAEIDALIIDKSGNVGIGTGDPTARLDIRSGIRVGNQTLCDAKREGTIRYDDAGREIEFCNGAVWTRVEGPMGPQGKAGLQGPKGVKGDPGARGQKGEKGEPGATGAQGPDGKKGDTGLQGIQGVKGDPGEKGDKGDPGPQGKQGSKGDNGDQGPVGPQGPKGDKGETGAVGPKGERGLKGDQGPAGPQGIKGDKGDTGARGLQGLPGDSSWSINANGIYYNSVHGVGIGKVPDSNYKLDVEGAARVNDLKLDNKTACGKLYTDANGNVRCGADADSGDITGVTAGSGLAGGGKLGAVTLSVDTDQIQKRVSGNCSVGQSIREIKADGTVVCEDGGPDYDSGWFTMQSQQGTNSFKEISHNLGVYPSRVKVLVKAIDGANNGFIFEGLGGGGDDEQDQYGGVIFAYDQNRVRIWAPDRNNASANGYIIWVHDGWGGEKNYQYSHTAQVKVLVWK</sequence>
<dbReference type="EMBL" id="CAADFD010000031">
    <property type="protein sequence ID" value="VFJ57036.1"/>
    <property type="molecule type" value="Genomic_DNA"/>
</dbReference>
<organism evidence="3">
    <name type="scientific">Candidatus Kentrum sp. FW</name>
    <dbReference type="NCBI Taxonomy" id="2126338"/>
    <lineage>
        <taxon>Bacteria</taxon>
        <taxon>Pseudomonadati</taxon>
        <taxon>Pseudomonadota</taxon>
        <taxon>Gammaproteobacteria</taxon>
        <taxon>Candidatus Kentrum</taxon>
    </lineage>
</organism>
<dbReference type="PANTHER" id="PTHR24023:SF1082">
    <property type="entry name" value="COLLAGEN TRIPLE HELIX REPEAT"/>
    <property type="match status" value="1"/>
</dbReference>
<dbReference type="Pfam" id="PF00629">
    <property type="entry name" value="MAM"/>
    <property type="match status" value="1"/>
</dbReference>
<dbReference type="InterPro" id="IPR050149">
    <property type="entry name" value="Collagen_superfamily"/>
</dbReference>
<dbReference type="GO" id="GO:0016020">
    <property type="term" value="C:membrane"/>
    <property type="evidence" value="ECO:0007669"/>
    <property type="project" value="InterPro"/>
</dbReference>
<dbReference type="Gene3D" id="1.20.5.320">
    <property type="entry name" value="6-Phosphogluconate Dehydrogenase, domain 3"/>
    <property type="match status" value="1"/>
</dbReference>
<protein>
    <submittedName>
        <fullName evidence="3">Collagen triple helix repeat-containing protein</fullName>
    </submittedName>
</protein>
<name>A0A450SSJ7_9GAMM</name>
<gene>
    <name evidence="3" type="ORF">BECKFW1821B_GA0114236_103122</name>
</gene>
<evidence type="ECO:0000259" key="2">
    <source>
        <dbReference type="PROSITE" id="PS50060"/>
    </source>
</evidence>
<dbReference type="GO" id="GO:0031012">
    <property type="term" value="C:extracellular matrix"/>
    <property type="evidence" value="ECO:0007669"/>
    <property type="project" value="TreeGrafter"/>
</dbReference>
<dbReference type="InterPro" id="IPR008160">
    <property type="entry name" value="Collagen"/>
</dbReference>
<feature type="domain" description="MAM" evidence="2">
    <location>
        <begin position="32"/>
        <end position="185"/>
    </location>
</feature>
<dbReference type="SMART" id="SM00137">
    <property type="entry name" value="MAM"/>
    <property type="match status" value="1"/>
</dbReference>
<dbReference type="InterPro" id="IPR000998">
    <property type="entry name" value="MAM_dom"/>
</dbReference>
<dbReference type="PROSITE" id="PS50060">
    <property type="entry name" value="MAM_2"/>
    <property type="match status" value="1"/>
</dbReference>
<evidence type="ECO:0000256" key="1">
    <source>
        <dbReference type="SAM" id="MobiDB-lite"/>
    </source>
</evidence>
<proteinExistence type="predicted"/>
<dbReference type="PANTHER" id="PTHR24023">
    <property type="entry name" value="COLLAGEN ALPHA"/>
    <property type="match status" value="1"/>
</dbReference>
<accession>A0A450SSJ7</accession>
<feature type="region of interest" description="Disordered" evidence="1">
    <location>
        <begin position="375"/>
        <end position="520"/>
    </location>
</feature>
<evidence type="ECO:0000313" key="3">
    <source>
        <dbReference type="EMBL" id="VFJ57036.1"/>
    </source>
</evidence>